<keyword evidence="2" id="KW-0732">Signal</keyword>
<evidence type="ECO:0000256" key="2">
    <source>
        <dbReference type="SAM" id="SignalP"/>
    </source>
</evidence>
<sequence length="174" mass="17463">MGSTRPGDPGNRPRIENAVQHRTRLGLAALSLAALTTLAACGGQDESAADPASSGGTSASASATPTPTPTPSAGKGEGRGSASAAPVPEADLAVEIAGDDISPNAAELEVGVGDSITVSVESDRAGELHVHSTPEQYVEFEAGETAQELTFTTPGTVEVEDHDTGDVVAFVDVR</sequence>
<evidence type="ECO:0000256" key="1">
    <source>
        <dbReference type="SAM" id="MobiDB-lite"/>
    </source>
</evidence>
<proteinExistence type="predicted"/>
<organism evidence="3 4">
    <name type="scientific">Nocardioides aquaticus</name>
    <dbReference type="NCBI Taxonomy" id="160826"/>
    <lineage>
        <taxon>Bacteria</taxon>
        <taxon>Bacillati</taxon>
        <taxon>Actinomycetota</taxon>
        <taxon>Actinomycetes</taxon>
        <taxon>Propionibacteriales</taxon>
        <taxon>Nocardioidaceae</taxon>
        <taxon>Nocardioides</taxon>
    </lineage>
</organism>
<feature type="compositionally biased region" description="Low complexity" evidence="1">
    <location>
        <begin position="49"/>
        <end position="65"/>
    </location>
</feature>
<evidence type="ECO:0000313" key="3">
    <source>
        <dbReference type="EMBL" id="QVT81613.1"/>
    </source>
</evidence>
<accession>A0ABX8EM70</accession>
<dbReference type="EMBL" id="CP075371">
    <property type="protein sequence ID" value="QVT81613.1"/>
    <property type="molecule type" value="Genomic_DNA"/>
</dbReference>
<feature type="region of interest" description="Disordered" evidence="1">
    <location>
        <begin position="43"/>
        <end position="91"/>
    </location>
</feature>
<dbReference type="Proteomes" id="UP000679307">
    <property type="component" value="Chromosome"/>
</dbReference>
<feature type="chain" id="PRO_5045894942" description="EfeO-type cupredoxin-like domain-containing protein" evidence="2">
    <location>
        <begin position="40"/>
        <end position="174"/>
    </location>
</feature>
<protein>
    <recommendedName>
        <fullName evidence="5">EfeO-type cupredoxin-like domain-containing protein</fullName>
    </recommendedName>
</protein>
<reference evidence="3 4" key="1">
    <citation type="submission" date="2021-05" db="EMBL/GenBank/DDBJ databases">
        <title>Complete genome of Nocardioides aquaticus KCTC 9944T isolated from meromictic and hypersaline Ekho Lake, Antarctica.</title>
        <authorList>
            <person name="Hwang K."/>
            <person name="Kim K.M."/>
            <person name="Choe H."/>
        </authorList>
    </citation>
    <scope>NUCLEOTIDE SEQUENCE [LARGE SCALE GENOMIC DNA]</scope>
    <source>
        <strain evidence="3 4">KCTC 9944</strain>
    </source>
</reference>
<name>A0ABX8EM70_9ACTN</name>
<keyword evidence="4" id="KW-1185">Reference proteome</keyword>
<gene>
    <name evidence="3" type="ORF">ENKNEFLB_04025</name>
</gene>
<evidence type="ECO:0000313" key="4">
    <source>
        <dbReference type="Proteomes" id="UP000679307"/>
    </source>
</evidence>
<evidence type="ECO:0008006" key="5">
    <source>
        <dbReference type="Google" id="ProtNLM"/>
    </source>
</evidence>
<feature type="signal peptide" evidence="2">
    <location>
        <begin position="1"/>
        <end position="39"/>
    </location>
</feature>